<dbReference type="Proteomes" id="UP000256485">
    <property type="component" value="Unassembled WGS sequence"/>
</dbReference>
<comment type="similarity">
    <text evidence="1">Belongs to the multicopper oxidase family.</text>
</comment>
<feature type="domain" description="Plastocyanin-like" evidence="11">
    <location>
        <begin position="423"/>
        <end position="529"/>
    </location>
</feature>
<gene>
    <name evidence="13" type="ORF">DFJ64_0483</name>
</gene>
<dbReference type="GO" id="GO:0005507">
    <property type="term" value="F:copper ion binding"/>
    <property type="evidence" value="ECO:0007669"/>
    <property type="project" value="InterPro"/>
</dbReference>
<evidence type="ECO:0000313" key="13">
    <source>
        <dbReference type="EMBL" id="REF35112.1"/>
    </source>
</evidence>
<dbReference type="Pfam" id="PF00394">
    <property type="entry name" value="Cu-oxidase"/>
    <property type="match status" value="1"/>
</dbReference>
<evidence type="ECO:0000256" key="4">
    <source>
        <dbReference type="ARBA" id="ARBA00023002"/>
    </source>
</evidence>
<dbReference type="RefSeq" id="WP_115851765.1">
    <property type="nucleotide sequence ID" value="NZ_QTUC01000001.1"/>
</dbReference>
<dbReference type="InterPro" id="IPR006311">
    <property type="entry name" value="TAT_signal"/>
</dbReference>
<protein>
    <recommendedName>
        <fullName evidence="6">Multicopper oxidase CueO</fullName>
        <ecNumber evidence="5">1.16.3.4</ecNumber>
    </recommendedName>
    <alternativeName>
        <fullName evidence="7">Copper efflux oxidase</fullName>
    </alternativeName>
    <alternativeName>
        <fullName evidence="8">Cuprous oxidase</fullName>
    </alternativeName>
</protein>
<dbReference type="InterPro" id="IPR011707">
    <property type="entry name" value="Cu-oxidase-like_N"/>
</dbReference>
<dbReference type="OrthoDB" id="345021at2"/>
<keyword evidence="4" id="KW-0560">Oxidoreductase</keyword>
<dbReference type="CDD" id="cd14448">
    <property type="entry name" value="CuRO_2_BOD_CotA_like"/>
    <property type="match status" value="1"/>
</dbReference>
<evidence type="ECO:0000259" key="10">
    <source>
        <dbReference type="Pfam" id="PF00394"/>
    </source>
</evidence>
<proteinExistence type="inferred from homology"/>
<feature type="domain" description="Plastocyanin-like" evidence="12">
    <location>
        <begin position="178"/>
        <end position="221"/>
    </location>
</feature>
<comment type="caution">
    <text evidence="13">The sequence shown here is derived from an EMBL/GenBank/DDBJ whole genome shotgun (WGS) entry which is preliminary data.</text>
</comment>
<dbReference type="SUPFAM" id="SSF49503">
    <property type="entry name" value="Cupredoxins"/>
    <property type="match status" value="3"/>
</dbReference>
<keyword evidence="14" id="KW-1185">Reference proteome</keyword>
<dbReference type="Pfam" id="PF07732">
    <property type="entry name" value="Cu-oxidase_3"/>
    <property type="match status" value="2"/>
</dbReference>
<keyword evidence="3" id="KW-0479">Metal-binding</keyword>
<dbReference type="PROSITE" id="PS00080">
    <property type="entry name" value="MULTICOPPER_OXIDASE2"/>
    <property type="match status" value="1"/>
</dbReference>
<evidence type="ECO:0000256" key="5">
    <source>
        <dbReference type="ARBA" id="ARBA00038978"/>
    </source>
</evidence>
<dbReference type="EMBL" id="QTUC01000001">
    <property type="protein sequence ID" value="REF35112.1"/>
    <property type="molecule type" value="Genomic_DNA"/>
</dbReference>
<evidence type="ECO:0000256" key="1">
    <source>
        <dbReference type="ARBA" id="ARBA00010609"/>
    </source>
</evidence>
<feature type="domain" description="Plastocyanin-like" evidence="10">
    <location>
        <begin position="278"/>
        <end position="356"/>
    </location>
</feature>
<keyword evidence="13" id="KW-0167">Capsid protein</keyword>
<keyword evidence="13" id="KW-0946">Virion</keyword>
<evidence type="ECO:0000256" key="7">
    <source>
        <dbReference type="ARBA" id="ARBA00042896"/>
    </source>
</evidence>
<accession>A0A3D9UZZ4</accession>
<dbReference type="Gene3D" id="2.60.40.420">
    <property type="entry name" value="Cupredoxins - blue copper proteins"/>
    <property type="match status" value="3"/>
</dbReference>
<evidence type="ECO:0000313" key="14">
    <source>
        <dbReference type="Proteomes" id="UP000256485"/>
    </source>
</evidence>
<evidence type="ECO:0000259" key="11">
    <source>
        <dbReference type="Pfam" id="PF07731"/>
    </source>
</evidence>
<dbReference type="PROSITE" id="PS51257">
    <property type="entry name" value="PROKAR_LIPOPROTEIN"/>
    <property type="match status" value="1"/>
</dbReference>
<dbReference type="InterPro" id="IPR011706">
    <property type="entry name" value="Cu-oxidase_C"/>
</dbReference>
<evidence type="ECO:0000259" key="12">
    <source>
        <dbReference type="Pfam" id="PF07732"/>
    </source>
</evidence>
<dbReference type="PROSITE" id="PS51318">
    <property type="entry name" value="TAT"/>
    <property type="match status" value="1"/>
</dbReference>
<dbReference type="EC" id="1.16.3.4" evidence="5"/>
<dbReference type="AlphaFoldDB" id="A0A3D9UZZ4"/>
<dbReference type="InterPro" id="IPR002355">
    <property type="entry name" value="Cu_oxidase_Cu_BS"/>
</dbReference>
<name>A0A3D9UZZ4_THECX</name>
<dbReference type="NCBIfam" id="TIGR01409">
    <property type="entry name" value="TAT_signal_seq"/>
    <property type="match status" value="1"/>
</dbReference>
<dbReference type="Pfam" id="PF07731">
    <property type="entry name" value="Cu-oxidase_2"/>
    <property type="match status" value="1"/>
</dbReference>
<evidence type="ECO:0000256" key="3">
    <source>
        <dbReference type="ARBA" id="ARBA00022723"/>
    </source>
</evidence>
<dbReference type="GO" id="GO:0016491">
    <property type="term" value="F:oxidoreductase activity"/>
    <property type="evidence" value="ECO:0007669"/>
    <property type="project" value="UniProtKB-KW"/>
</dbReference>
<dbReference type="PANTHER" id="PTHR48267">
    <property type="entry name" value="CUPREDOXIN SUPERFAMILY PROTEIN"/>
    <property type="match status" value="1"/>
</dbReference>
<dbReference type="InterPro" id="IPR045087">
    <property type="entry name" value="Cu-oxidase_fam"/>
</dbReference>
<comment type="catalytic activity">
    <reaction evidence="9">
        <text>4 Cu(+) + O2 + 4 H(+) = 4 Cu(2+) + 2 H2O</text>
        <dbReference type="Rhea" id="RHEA:30083"/>
        <dbReference type="ChEBI" id="CHEBI:15377"/>
        <dbReference type="ChEBI" id="CHEBI:15378"/>
        <dbReference type="ChEBI" id="CHEBI:15379"/>
        <dbReference type="ChEBI" id="CHEBI:29036"/>
        <dbReference type="ChEBI" id="CHEBI:49552"/>
        <dbReference type="EC" id="1.16.3.4"/>
    </reaction>
    <physiologicalReaction direction="left-to-right" evidence="9">
        <dbReference type="Rhea" id="RHEA:30084"/>
    </physiologicalReaction>
</comment>
<dbReference type="InterPro" id="IPR019546">
    <property type="entry name" value="TAT_signal_bac_arc"/>
</dbReference>
<sequence>MTSPFRHASARPALTRRGFLGLLGAAGAATALASCGLGGLIGQTAELLTSRAPLPKPFRVPLPIPPVKRPVRSDGTTDYYEIVQRPAEVEILPGLKTPIFGYDGIFPGPTLVTRSGRRTVVRHRNELPVPVVVHLHGGHTPADSDGFATDLVLPTSGWRPPRHMAHGGGAMLGDVSEGEREYVYPMNQRAATLWYHDHRMDFTGPQVYRGLAGMHLVRDDEEEALPLPDGDRDIPLMICDRAFEEDGAFRYPALDRKLYDTPGVLPDYMEGVLGDVILVNGAPWPVLEVEGARYRFRILNASNARRYRLALRPGPSEGAAFVQIGGDGGLLEAPREHDHLDIAPAERFDVVVDFSAYKPGTEVTMVNLLGEDSTTRVMRFRVGRRVRDHSRVPAKLSTIERLDPAKAVRTREWWFRRGRTGSHKGWTINDKTFDPRRMDARPKLGDIEIWRFVTDLHHPVHVHLDPFQVINRGGHAPGPFDAGWKDTVDVRPAEHVEVVVRFTDYRGPYMLHCHNLEHEDMAMMTNFETV</sequence>
<organism evidence="13 14">
    <name type="scientific">Thermasporomyces composti</name>
    <dbReference type="NCBI Taxonomy" id="696763"/>
    <lineage>
        <taxon>Bacteria</taxon>
        <taxon>Bacillati</taxon>
        <taxon>Actinomycetota</taxon>
        <taxon>Actinomycetes</taxon>
        <taxon>Propionibacteriales</taxon>
        <taxon>Nocardioidaceae</taxon>
        <taxon>Thermasporomyces</taxon>
    </lineage>
</organism>
<evidence type="ECO:0000256" key="9">
    <source>
        <dbReference type="ARBA" id="ARBA00048092"/>
    </source>
</evidence>
<dbReference type="PANTHER" id="PTHR48267:SF1">
    <property type="entry name" value="BILIRUBIN OXIDASE"/>
    <property type="match status" value="1"/>
</dbReference>
<evidence type="ECO:0000256" key="2">
    <source>
        <dbReference type="ARBA" id="ARBA00011245"/>
    </source>
</evidence>
<comment type="subunit">
    <text evidence="2">Monomer.</text>
</comment>
<feature type="domain" description="Plastocyanin-like" evidence="12">
    <location>
        <begin position="88"/>
        <end position="149"/>
    </location>
</feature>
<dbReference type="InterPro" id="IPR008972">
    <property type="entry name" value="Cupredoxin"/>
</dbReference>
<reference evidence="13 14" key="1">
    <citation type="submission" date="2018-08" db="EMBL/GenBank/DDBJ databases">
        <title>Sequencing the genomes of 1000 actinobacteria strains.</title>
        <authorList>
            <person name="Klenk H.-P."/>
        </authorList>
    </citation>
    <scope>NUCLEOTIDE SEQUENCE [LARGE SCALE GENOMIC DNA]</scope>
    <source>
        <strain evidence="13 14">DSM 22891</strain>
    </source>
</reference>
<evidence type="ECO:0000256" key="8">
    <source>
        <dbReference type="ARBA" id="ARBA00043090"/>
    </source>
</evidence>
<dbReference type="InterPro" id="IPR001117">
    <property type="entry name" value="Cu-oxidase_2nd"/>
</dbReference>
<evidence type="ECO:0000256" key="6">
    <source>
        <dbReference type="ARBA" id="ARBA00041027"/>
    </source>
</evidence>